<dbReference type="Pfam" id="PF13358">
    <property type="entry name" value="DDE_3"/>
    <property type="match status" value="1"/>
</dbReference>
<dbReference type="EMBL" id="CP041348">
    <property type="protein sequence ID" value="QHC34696.1"/>
    <property type="molecule type" value="Genomic_DNA"/>
</dbReference>
<dbReference type="NCBIfam" id="NF033545">
    <property type="entry name" value="transpos_IS630"/>
    <property type="match status" value="1"/>
</dbReference>
<dbReference type="OrthoDB" id="565387at2"/>
<gene>
    <name evidence="2" type="ORF">FMA36_00865</name>
    <name evidence="3" type="ORF">FMA36_03490</name>
    <name evidence="4" type="ORF">FMA36_04515</name>
    <name evidence="5" type="ORF">FMA36_10250</name>
    <name evidence="6" type="ORF">FMA36_11165</name>
</gene>
<dbReference type="Gene3D" id="3.30.420.10">
    <property type="entry name" value="Ribonuclease H-like superfamily/Ribonuclease H"/>
    <property type="match status" value="1"/>
</dbReference>
<evidence type="ECO:0000313" key="5">
    <source>
        <dbReference type="EMBL" id="QHC35816.1"/>
    </source>
</evidence>
<dbReference type="InterPro" id="IPR047655">
    <property type="entry name" value="Transpos_IS630-like"/>
</dbReference>
<feature type="domain" description="Tc1-like transposase DDE" evidence="1">
    <location>
        <begin position="147"/>
        <end position="280"/>
    </location>
</feature>
<dbReference type="InterPro" id="IPR009057">
    <property type="entry name" value="Homeodomain-like_sf"/>
</dbReference>
<evidence type="ECO:0000313" key="6">
    <source>
        <dbReference type="EMBL" id="QHC35974.1"/>
    </source>
</evidence>
<dbReference type="AlphaFoldDB" id="A0A857FTZ9"/>
<dbReference type="EMBL" id="CP041348">
    <property type="protein sequence ID" value="QHC35974.1"/>
    <property type="molecule type" value="Genomic_DNA"/>
</dbReference>
<evidence type="ECO:0000313" key="3">
    <source>
        <dbReference type="EMBL" id="QHC34696.1"/>
    </source>
</evidence>
<dbReference type="InterPro" id="IPR036388">
    <property type="entry name" value="WH-like_DNA-bd_sf"/>
</dbReference>
<dbReference type="PANTHER" id="PTHR46564:SF1">
    <property type="entry name" value="TRANSPOSASE"/>
    <property type="match status" value="1"/>
</dbReference>
<sequence>MPKAYSQDLRDRVIDAVEKDGMSCRAAARRFGVSDSSAIKWVQRARRIGDRCCAGTGGHRPSKTRPERAWLLAIIDAEPDITLAALSIRLREERGVQADTGMLSRFFQSEGISFKKKRAALEQDRPDVARKRKFWKRYQADIDPTHLVFIDETWAKTNMTRTHGRCRKGERLRARVPHGHWKTLTFLAALRHDRITAPCVLDGPINGRSFLAYVEQFLVPTLKPGDIVVLDNLGSHKGDAVRKAIRAVGARMIFLPPYSPDLNPIEQAFAKLKTLLRKAAERSVETTWKRIGELIKCFSPRECANYLKNSGYASI</sequence>
<dbReference type="SUPFAM" id="SSF46689">
    <property type="entry name" value="Homeodomain-like"/>
    <property type="match status" value="1"/>
</dbReference>
<dbReference type="InterPro" id="IPR038717">
    <property type="entry name" value="Tc1-like_DDE_dom"/>
</dbReference>
<name>A0A857FTZ9_KOMXY</name>
<dbReference type="PANTHER" id="PTHR46564">
    <property type="entry name" value="TRANSPOSASE"/>
    <property type="match status" value="1"/>
</dbReference>
<dbReference type="EMBL" id="CP041348">
    <property type="protein sequence ID" value="QHC35816.1"/>
    <property type="molecule type" value="Genomic_DNA"/>
</dbReference>
<evidence type="ECO:0000259" key="1">
    <source>
        <dbReference type="Pfam" id="PF13358"/>
    </source>
</evidence>
<reference evidence="6 7" key="1">
    <citation type="journal article" date="2020" name="Carbohydr. Polym.">
        <title>Characterization and optimization of production of bacterial cellulose from strain CGMCC 17276 based on whole-genome analysis.</title>
        <authorList>
            <person name="Lu T."/>
            <person name="Gao H."/>
            <person name="Liao B."/>
            <person name="Wu J."/>
            <person name="Zhang W."/>
            <person name="Huang J."/>
            <person name="Liu M."/>
            <person name="Huang J."/>
            <person name="Chang Z."/>
            <person name="Jin M."/>
            <person name="Yi Z."/>
            <person name="Jiang D."/>
        </authorList>
    </citation>
    <scope>NUCLEOTIDE SEQUENCE [LARGE SCALE GENOMIC DNA]</scope>
    <source>
        <strain evidence="6 7">CGMCC 17276</strain>
    </source>
</reference>
<dbReference type="RefSeq" id="WP_159260215.1">
    <property type="nucleotide sequence ID" value="NZ_CP041348.1"/>
</dbReference>
<evidence type="ECO:0000313" key="7">
    <source>
        <dbReference type="Proteomes" id="UP000464674"/>
    </source>
</evidence>
<evidence type="ECO:0000313" key="4">
    <source>
        <dbReference type="EMBL" id="QHC34862.1"/>
    </source>
</evidence>
<protein>
    <submittedName>
        <fullName evidence="6">IS630 family transposase</fullName>
    </submittedName>
</protein>
<accession>A0A857FTZ9</accession>
<proteinExistence type="predicted"/>
<dbReference type="GO" id="GO:0003676">
    <property type="term" value="F:nucleic acid binding"/>
    <property type="evidence" value="ECO:0007669"/>
    <property type="project" value="InterPro"/>
</dbReference>
<dbReference type="EMBL" id="CP041348">
    <property type="protein sequence ID" value="QHC34862.1"/>
    <property type="molecule type" value="Genomic_DNA"/>
</dbReference>
<dbReference type="InterPro" id="IPR036397">
    <property type="entry name" value="RNaseH_sf"/>
</dbReference>
<dbReference type="EMBL" id="CP041348">
    <property type="protein sequence ID" value="QHC34252.1"/>
    <property type="molecule type" value="Genomic_DNA"/>
</dbReference>
<organism evidence="6 7">
    <name type="scientific">Komagataeibacter xylinus</name>
    <name type="common">Gluconacetobacter xylinus</name>
    <dbReference type="NCBI Taxonomy" id="28448"/>
    <lineage>
        <taxon>Bacteria</taxon>
        <taxon>Pseudomonadati</taxon>
        <taxon>Pseudomonadota</taxon>
        <taxon>Alphaproteobacteria</taxon>
        <taxon>Acetobacterales</taxon>
        <taxon>Acetobacteraceae</taxon>
        <taxon>Komagataeibacter</taxon>
    </lineage>
</organism>
<dbReference type="Proteomes" id="UP000464674">
    <property type="component" value="Chromosome"/>
</dbReference>
<evidence type="ECO:0000313" key="2">
    <source>
        <dbReference type="EMBL" id="QHC34252.1"/>
    </source>
</evidence>
<dbReference type="Gene3D" id="1.10.10.10">
    <property type="entry name" value="Winged helix-like DNA-binding domain superfamily/Winged helix DNA-binding domain"/>
    <property type="match status" value="1"/>
</dbReference>